<accession>A0AAW1DBS5</accession>
<dbReference type="EMBL" id="JAPXFL010000004">
    <property type="protein sequence ID" value="KAK9507205.1"/>
    <property type="molecule type" value="Genomic_DNA"/>
</dbReference>
<sequence length="58" mass="6811">MTSLFTYLNIKFLPAKHMLYHIIGITPKLMKIRPCCWLSLESSQRALFNAIMKKKFPP</sequence>
<protein>
    <submittedName>
        <fullName evidence="1">Uncharacterized protein</fullName>
    </submittedName>
</protein>
<comment type="caution">
    <text evidence="1">The sequence shown here is derived from an EMBL/GenBank/DDBJ whole genome shotgun (WGS) entry which is preliminary data.</text>
</comment>
<evidence type="ECO:0000313" key="1">
    <source>
        <dbReference type="EMBL" id="KAK9507205.1"/>
    </source>
</evidence>
<organism evidence="1 2">
    <name type="scientific">Rhynocoris fuscipes</name>
    <dbReference type="NCBI Taxonomy" id="488301"/>
    <lineage>
        <taxon>Eukaryota</taxon>
        <taxon>Metazoa</taxon>
        <taxon>Ecdysozoa</taxon>
        <taxon>Arthropoda</taxon>
        <taxon>Hexapoda</taxon>
        <taxon>Insecta</taxon>
        <taxon>Pterygota</taxon>
        <taxon>Neoptera</taxon>
        <taxon>Paraneoptera</taxon>
        <taxon>Hemiptera</taxon>
        <taxon>Heteroptera</taxon>
        <taxon>Panheteroptera</taxon>
        <taxon>Cimicomorpha</taxon>
        <taxon>Reduviidae</taxon>
        <taxon>Harpactorinae</taxon>
        <taxon>Harpactorini</taxon>
        <taxon>Rhynocoris</taxon>
    </lineage>
</organism>
<gene>
    <name evidence="1" type="ORF">O3M35_007113</name>
</gene>
<dbReference type="AlphaFoldDB" id="A0AAW1DBS5"/>
<evidence type="ECO:0000313" key="2">
    <source>
        <dbReference type="Proteomes" id="UP001461498"/>
    </source>
</evidence>
<proteinExistence type="predicted"/>
<name>A0AAW1DBS5_9HEMI</name>
<reference evidence="1 2" key="1">
    <citation type="submission" date="2022-12" db="EMBL/GenBank/DDBJ databases">
        <title>Chromosome-level genome assembly of true bugs.</title>
        <authorList>
            <person name="Ma L."/>
            <person name="Li H."/>
        </authorList>
    </citation>
    <scope>NUCLEOTIDE SEQUENCE [LARGE SCALE GENOMIC DNA]</scope>
    <source>
        <strain evidence="1">Lab_2022b</strain>
    </source>
</reference>
<dbReference type="Proteomes" id="UP001461498">
    <property type="component" value="Unassembled WGS sequence"/>
</dbReference>
<keyword evidence="2" id="KW-1185">Reference proteome</keyword>